<accession>A0ABC8BM97</accession>
<feature type="chain" id="PRO_5044840936" evidence="1">
    <location>
        <begin position="45"/>
        <end position="148"/>
    </location>
</feature>
<gene>
    <name evidence="2" type="ORF">B7C62_04110</name>
</gene>
<evidence type="ECO:0000313" key="2">
    <source>
        <dbReference type="EMBL" id="ARF71534.1"/>
    </source>
</evidence>
<keyword evidence="1" id="KW-0732">Signal</keyword>
<name>A0ABC8BM97_9ACTN</name>
<keyword evidence="3" id="KW-1185">Reference proteome</keyword>
<dbReference type="KEGG" id="kab:B7C62_04110"/>
<evidence type="ECO:0000313" key="3">
    <source>
        <dbReference type="Proteomes" id="UP000192251"/>
    </source>
</evidence>
<dbReference type="Proteomes" id="UP000192251">
    <property type="component" value="Chromosome"/>
</dbReference>
<feature type="signal peptide" evidence="1">
    <location>
        <begin position="1"/>
        <end position="44"/>
    </location>
</feature>
<protein>
    <submittedName>
        <fullName evidence="2">Uncharacterized protein</fullName>
    </submittedName>
</protein>
<sequence>MITPYVMFCERSEMSKAVDRRFVKTVGVFAGALGLALMSTAAYAGTNAYALTTDSSPGGRAGFDHDGPGAEEEFLSVCDQKADGYRATVEASWSGGSIRLDAASGKGTCKHTTSSFNIPEGRTVTFKVCLRDGYSGTPKFCATSKGVA</sequence>
<dbReference type="RefSeq" id="WP_084744924.1">
    <property type="nucleotide sequence ID" value="NZ_CP020563.1"/>
</dbReference>
<dbReference type="AlphaFoldDB" id="A0ABC8BM97"/>
<evidence type="ECO:0000256" key="1">
    <source>
        <dbReference type="SAM" id="SignalP"/>
    </source>
</evidence>
<organism evidence="2 3">
    <name type="scientific">Kitasatospora albolonga</name>
    <dbReference type="NCBI Taxonomy" id="68173"/>
    <lineage>
        <taxon>Bacteria</taxon>
        <taxon>Bacillati</taxon>
        <taxon>Actinomycetota</taxon>
        <taxon>Actinomycetes</taxon>
        <taxon>Kitasatosporales</taxon>
        <taxon>Streptomycetaceae</taxon>
        <taxon>Kitasatospora</taxon>
    </lineage>
</organism>
<dbReference type="EMBL" id="CP020563">
    <property type="protein sequence ID" value="ARF71534.1"/>
    <property type="molecule type" value="Genomic_DNA"/>
</dbReference>
<proteinExistence type="predicted"/>
<reference evidence="2 3" key="1">
    <citation type="submission" date="2017-04" db="EMBL/GenBank/DDBJ databases">
        <title>The complete genome sequence of Streptomyces albolongus YIM 101047, the producer of novel bafilomycins and novel odoriferous sesquiterpenoids.</title>
        <authorList>
            <person name="Yin M."/>
            <person name="Jiang Y."/>
        </authorList>
    </citation>
    <scope>NUCLEOTIDE SEQUENCE [LARGE SCALE GENOMIC DNA]</scope>
    <source>
        <strain evidence="2 3">YIM 101047</strain>
    </source>
</reference>